<sequence>MIKGTVVTVLSSNEAEAIKLAELMGKRSEERIYYRKRDELVKSILVPPVNRIIDEAVALSISSVFYLKVPSELTWIDGELALLAEASGLRGVVMPDDADGFRRVFRELRISNYVSEFTEIDADAEDVGVVYVDRAFNVKGVGLVVLGFALTQVSVHDKLMALPMMKEVEVRSIQVLDEDQDSVLPGTRVGLALRNVRLEEIEGIQALIKPGVKLTSEVKDFVKLKYAHDAELVHVIACGVRTMGKVNESVISLKDKLPVNCRALIINVNAKPKTPRIYGYADLKA</sequence>
<dbReference type="HOGENOM" id="CLU_913990_0_0_2"/>
<organism evidence="1 2">
    <name type="scientific">Caldivirga maquilingensis (strain ATCC 700844 / DSM 13496 / JCM 10307 / IC-167)</name>
    <dbReference type="NCBI Taxonomy" id="397948"/>
    <lineage>
        <taxon>Archaea</taxon>
        <taxon>Thermoproteota</taxon>
        <taxon>Thermoprotei</taxon>
        <taxon>Thermoproteales</taxon>
        <taxon>Thermoproteaceae</taxon>
        <taxon>Caldivirga</taxon>
    </lineage>
</organism>
<dbReference type="STRING" id="397948.Cmaq_1182"/>
<gene>
    <name evidence="1" type="ordered locus">Cmaq_1182</name>
</gene>
<protein>
    <recommendedName>
        <fullName evidence="3">Elongation factor Tu domain 2 protein</fullName>
    </recommendedName>
</protein>
<name>A8ME03_CALMQ</name>
<reference evidence="1 2" key="1">
    <citation type="submission" date="2007-10" db="EMBL/GenBank/DDBJ databases">
        <title>Complete sequence of Caldivirga maquilingensis IC-167.</title>
        <authorList>
            <consortium name="US DOE Joint Genome Institute"/>
            <person name="Copeland A."/>
            <person name="Lucas S."/>
            <person name="Lapidus A."/>
            <person name="Barry K."/>
            <person name="Glavina del Rio T."/>
            <person name="Dalin E."/>
            <person name="Tice H."/>
            <person name="Pitluck S."/>
            <person name="Saunders E."/>
            <person name="Brettin T."/>
            <person name="Bruce D."/>
            <person name="Detter J.C."/>
            <person name="Han C."/>
            <person name="Schmutz J."/>
            <person name="Larimer F."/>
            <person name="Land M."/>
            <person name="Hauser L."/>
            <person name="Kyrpides N."/>
            <person name="Ivanova N."/>
            <person name="Biddle J.F."/>
            <person name="Zhang Z."/>
            <person name="Fitz-Gibbon S.T."/>
            <person name="Lowe T.M."/>
            <person name="Saltikov C."/>
            <person name="House C.H."/>
            <person name="Richardson P."/>
        </authorList>
    </citation>
    <scope>NUCLEOTIDE SEQUENCE [LARGE SCALE GENOMIC DNA]</scope>
    <source>
        <strain evidence="2">ATCC 700844 / DSM 13496 / JCM 10307 / IC-167</strain>
    </source>
</reference>
<dbReference type="EMBL" id="CP000852">
    <property type="protein sequence ID" value="ABW02009.1"/>
    <property type="molecule type" value="Genomic_DNA"/>
</dbReference>
<dbReference type="KEGG" id="cma:Cmaq_1182"/>
<evidence type="ECO:0000313" key="2">
    <source>
        <dbReference type="Proteomes" id="UP000001137"/>
    </source>
</evidence>
<dbReference type="OrthoDB" id="30874at2157"/>
<dbReference type="SUPFAM" id="SSF50447">
    <property type="entry name" value="Translation proteins"/>
    <property type="match status" value="1"/>
</dbReference>
<dbReference type="AlphaFoldDB" id="A8ME03"/>
<proteinExistence type="predicted"/>
<dbReference type="Gene3D" id="2.40.30.10">
    <property type="entry name" value="Translation factors"/>
    <property type="match status" value="1"/>
</dbReference>
<dbReference type="eggNOG" id="arCOG01564">
    <property type="taxonomic scope" value="Archaea"/>
</dbReference>
<evidence type="ECO:0008006" key="3">
    <source>
        <dbReference type="Google" id="ProtNLM"/>
    </source>
</evidence>
<keyword evidence="2" id="KW-1185">Reference proteome</keyword>
<dbReference type="Proteomes" id="UP000001137">
    <property type="component" value="Chromosome"/>
</dbReference>
<accession>A8ME03</accession>
<dbReference type="InterPro" id="IPR009000">
    <property type="entry name" value="Transl_B-barrel_sf"/>
</dbReference>
<evidence type="ECO:0000313" key="1">
    <source>
        <dbReference type="EMBL" id="ABW02009.1"/>
    </source>
</evidence>
<dbReference type="GeneID" id="5709281"/>
<dbReference type="RefSeq" id="WP_012186228.1">
    <property type="nucleotide sequence ID" value="NC_009954.1"/>
</dbReference>